<dbReference type="InterPro" id="IPR052514">
    <property type="entry name" value="SAM-dependent_MTase"/>
</dbReference>
<keyword evidence="2" id="KW-0808">Transferase</keyword>
<accession>A0ABT1XCH6</accession>
<name>A0ABT1XCH6_9PROT</name>
<keyword evidence="2" id="KW-0489">Methyltransferase</keyword>
<evidence type="ECO:0000313" key="3">
    <source>
        <dbReference type="Proteomes" id="UP001524642"/>
    </source>
</evidence>
<dbReference type="PANTHER" id="PTHR34203">
    <property type="entry name" value="METHYLTRANSFERASE, FKBM FAMILY PROTEIN"/>
    <property type="match status" value="1"/>
</dbReference>
<sequence>MNAIARPQGQLMMLRAACAGLRLYFRHVPLRSGKEWLWNRIVHRHILWRSFRIEARTRFGARLEGAFPDVVHSYVYFFGIWEPSVTALLRASLKPGDVVIDIGANVGLHTLLAASLVGPRGRVHAVEASPWIFRRLERNLAANGAGNVRAYNVAATAEAGPVPVFLHDDTNLGGTTIVAEEAARNGARHEATVEGRPLAQIVPAEEITAARLIKIDVEGAEWMVLQGMKDILPRLREDAEVLVEVKPAALNETGGSLEALLALFREAGFHPFEVANDYRPGFYIRPAPTRLVPFTRTGFDMADLVFRRAGGPG</sequence>
<dbReference type="InterPro" id="IPR029063">
    <property type="entry name" value="SAM-dependent_MTases_sf"/>
</dbReference>
<dbReference type="EMBL" id="JANJOU010000029">
    <property type="protein sequence ID" value="MCR0985113.1"/>
    <property type="molecule type" value="Genomic_DNA"/>
</dbReference>
<dbReference type="NCBIfam" id="TIGR01444">
    <property type="entry name" value="fkbM_fam"/>
    <property type="match status" value="1"/>
</dbReference>
<dbReference type="SUPFAM" id="SSF53335">
    <property type="entry name" value="S-adenosyl-L-methionine-dependent methyltransferases"/>
    <property type="match status" value="1"/>
</dbReference>
<dbReference type="InterPro" id="IPR006342">
    <property type="entry name" value="FkbM_mtfrase"/>
</dbReference>
<comment type="caution">
    <text evidence="2">The sequence shown here is derived from an EMBL/GenBank/DDBJ whole genome shotgun (WGS) entry which is preliminary data.</text>
</comment>
<organism evidence="2 3">
    <name type="scientific">Roseomonas populi</name>
    <dbReference type="NCBI Taxonomy" id="3121582"/>
    <lineage>
        <taxon>Bacteria</taxon>
        <taxon>Pseudomonadati</taxon>
        <taxon>Pseudomonadota</taxon>
        <taxon>Alphaproteobacteria</taxon>
        <taxon>Acetobacterales</taxon>
        <taxon>Roseomonadaceae</taxon>
        <taxon>Roseomonas</taxon>
    </lineage>
</organism>
<reference evidence="2 3" key="1">
    <citation type="submission" date="2022-06" db="EMBL/GenBank/DDBJ databases">
        <title>Roseomonas CN29.</title>
        <authorList>
            <person name="Cheng Y."/>
            <person name="He X."/>
        </authorList>
    </citation>
    <scope>NUCLEOTIDE SEQUENCE [LARGE SCALE GENOMIC DNA]</scope>
    <source>
        <strain evidence="2 3">CN29</strain>
    </source>
</reference>
<dbReference type="PANTHER" id="PTHR34203:SF15">
    <property type="entry name" value="SLL1173 PROTEIN"/>
    <property type="match status" value="1"/>
</dbReference>
<dbReference type="RefSeq" id="WP_257718766.1">
    <property type="nucleotide sequence ID" value="NZ_JANJOU010000029.1"/>
</dbReference>
<dbReference type="GO" id="GO:0032259">
    <property type="term" value="P:methylation"/>
    <property type="evidence" value="ECO:0007669"/>
    <property type="project" value="UniProtKB-KW"/>
</dbReference>
<protein>
    <submittedName>
        <fullName evidence="2">FkbM family methyltransferase</fullName>
    </submittedName>
</protein>
<keyword evidence="3" id="KW-1185">Reference proteome</keyword>
<feature type="domain" description="Methyltransferase FkbM" evidence="1">
    <location>
        <begin position="101"/>
        <end position="270"/>
    </location>
</feature>
<evidence type="ECO:0000313" key="2">
    <source>
        <dbReference type="EMBL" id="MCR0985113.1"/>
    </source>
</evidence>
<dbReference type="Proteomes" id="UP001524642">
    <property type="component" value="Unassembled WGS sequence"/>
</dbReference>
<evidence type="ECO:0000259" key="1">
    <source>
        <dbReference type="Pfam" id="PF05050"/>
    </source>
</evidence>
<dbReference type="Pfam" id="PF05050">
    <property type="entry name" value="Methyltransf_21"/>
    <property type="match status" value="1"/>
</dbReference>
<proteinExistence type="predicted"/>
<dbReference type="GO" id="GO:0008168">
    <property type="term" value="F:methyltransferase activity"/>
    <property type="evidence" value="ECO:0007669"/>
    <property type="project" value="UniProtKB-KW"/>
</dbReference>
<dbReference type="Gene3D" id="3.40.50.150">
    <property type="entry name" value="Vaccinia Virus protein VP39"/>
    <property type="match status" value="1"/>
</dbReference>
<gene>
    <name evidence="2" type="ORF">NRP21_23970</name>
</gene>